<dbReference type="Proteomes" id="UP000769766">
    <property type="component" value="Unassembled WGS sequence"/>
</dbReference>
<comment type="caution">
    <text evidence="2">The sequence shown here is derived from an EMBL/GenBank/DDBJ whole genome shotgun (WGS) entry which is preliminary data.</text>
</comment>
<name>A0A932FVW1_UNCTE</name>
<dbReference type="EMBL" id="JACPRF010000066">
    <property type="protein sequence ID" value="MBI2875682.1"/>
    <property type="molecule type" value="Genomic_DNA"/>
</dbReference>
<evidence type="ECO:0000313" key="3">
    <source>
        <dbReference type="Proteomes" id="UP000769766"/>
    </source>
</evidence>
<dbReference type="AlphaFoldDB" id="A0A932FVW1"/>
<evidence type="ECO:0000256" key="1">
    <source>
        <dbReference type="SAM" id="Phobius"/>
    </source>
</evidence>
<keyword evidence="1" id="KW-0812">Transmembrane</keyword>
<gene>
    <name evidence="2" type="ORF">HYY20_02235</name>
</gene>
<keyword evidence="1" id="KW-1133">Transmembrane helix</keyword>
<keyword evidence="1" id="KW-0472">Membrane</keyword>
<protein>
    <submittedName>
        <fullName evidence="2">Uncharacterized protein</fullName>
    </submittedName>
</protein>
<evidence type="ECO:0000313" key="2">
    <source>
        <dbReference type="EMBL" id="MBI2875682.1"/>
    </source>
</evidence>
<reference evidence="2" key="1">
    <citation type="submission" date="2020-07" db="EMBL/GenBank/DDBJ databases">
        <title>Huge and variable diversity of episymbiotic CPR bacteria and DPANN archaea in groundwater ecosystems.</title>
        <authorList>
            <person name="He C.Y."/>
            <person name="Keren R."/>
            <person name="Whittaker M."/>
            <person name="Farag I.F."/>
            <person name="Doudna J."/>
            <person name="Cate J.H.D."/>
            <person name="Banfield J.F."/>
        </authorList>
    </citation>
    <scope>NUCLEOTIDE SEQUENCE</scope>
    <source>
        <strain evidence="2">NC_groundwater_672_Ag_B-0.1um_62_36</strain>
    </source>
</reference>
<proteinExistence type="predicted"/>
<sequence>MKEERYFIESQIVKYAQMLDQLEQNRIITGRMEKNLLQQTVAYGEIATADPASQEATIRKTTKIKNQINKVYIQINQARDRLKVEKVFGLGLLATIAILFSILWGIQKTLKE</sequence>
<feature type="transmembrane region" description="Helical" evidence="1">
    <location>
        <begin position="87"/>
        <end position="106"/>
    </location>
</feature>
<organism evidence="2 3">
    <name type="scientific">Tectimicrobiota bacterium</name>
    <dbReference type="NCBI Taxonomy" id="2528274"/>
    <lineage>
        <taxon>Bacteria</taxon>
        <taxon>Pseudomonadati</taxon>
        <taxon>Nitrospinota/Tectimicrobiota group</taxon>
        <taxon>Candidatus Tectimicrobiota</taxon>
    </lineage>
</organism>
<accession>A0A932FVW1</accession>